<dbReference type="STRING" id="10195.A0A3M7QTE4"/>
<dbReference type="InterPro" id="IPR022162">
    <property type="entry name" value="TRPC4AP"/>
</dbReference>
<feature type="non-terminal residue" evidence="1">
    <location>
        <position position="1"/>
    </location>
</feature>
<dbReference type="PANTHER" id="PTHR31743">
    <property type="entry name" value="TRANSIENT RECEPTOR POTENTIAL CHANNEL 4-ASSOCIATED PROTEIN TCPC4AP"/>
    <property type="match status" value="1"/>
</dbReference>
<dbReference type="PANTHER" id="PTHR31743:SF1">
    <property type="entry name" value="SHORT TRANSIENT RECEPTOR POTENTIAL CHANNEL 4-ASSOCIATED PROTEIN"/>
    <property type="match status" value="1"/>
</dbReference>
<protein>
    <submittedName>
        <fullName evidence="1">Short transient receptor potential channel 4-associated-like isoform X2</fullName>
    </submittedName>
</protein>
<comment type="caution">
    <text evidence="1">The sequence shown here is derived from an EMBL/GenBank/DDBJ whole genome shotgun (WGS) entry which is preliminary data.</text>
</comment>
<dbReference type="AlphaFoldDB" id="A0A3M7QTE4"/>
<evidence type="ECO:0000313" key="2">
    <source>
        <dbReference type="Proteomes" id="UP000276133"/>
    </source>
</evidence>
<evidence type="ECO:0000313" key="1">
    <source>
        <dbReference type="EMBL" id="RNA14630.1"/>
    </source>
</evidence>
<dbReference type="GO" id="GO:0031464">
    <property type="term" value="C:Cul4A-RING E3 ubiquitin ligase complex"/>
    <property type="evidence" value="ECO:0007669"/>
    <property type="project" value="InterPro"/>
</dbReference>
<accession>A0A3M7QTE4</accession>
<dbReference type="GO" id="GO:0019902">
    <property type="term" value="F:phosphatase binding"/>
    <property type="evidence" value="ECO:0007669"/>
    <property type="project" value="TreeGrafter"/>
</dbReference>
<reference evidence="1 2" key="1">
    <citation type="journal article" date="2018" name="Sci. Rep.">
        <title>Genomic signatures of local adaptation to the degree of environmental predictability in rotifers.</title>
        <authorList>
            <person name="Franch-Gras L."/>
            <person name="Hahn C."/>
            <person name="Garcia-Roger E.M."/>
            <person name="Carmona M.J."/>
            <person name="Serra M."/>
            <person name="Gomez A."/>
        </authorList>
    </citation>
    <scope>NUCLEOTIDE SEQUENCE [LARGE SCALE GENOMIC DNA]</scope>
    <source>
        <strain evidence="1">HYR1</strain>
    </source>
</reference>
<dbReference type="OrthoDB" id="1866965at2759"/>
<dbReference type="Proteomes" id="UP000276133">
    <property type="component" value="Unassembled WGS sequence"/>
</dbReference>
<proteinExistence type="predicted"/>
<gene>
    <name evidence="1" type="ORF">BpHYR1_029981</name>
</gene>
<name>A0A3M7QTE4_BRAPC</name>
<sequence length="343" mass="39881">EAPSCLQVNESLLKIDNRVRCSKLNEGLLSKIVNVIKKEPFSASFRFWLIRAIESFLRGGTSFAEQIFLINRGVVEDTIQNILAVNFTRPKEVIQSCFDMLGELVKFNVKAFEIINSQLVENENFNLLITMINQNLIDSNMFLRSIFLSIDFIEQNGDVLKFKISSNKVLNYFDLFERRILFLSRMMTIINVLNLSQENISCLNTTLIVLMIAHKRQLLPKYLKALKSKSLEIMLSNDFIHVNRDSTISNSPGESNAPSQSSDFMLNFKDLLLFWQSHYLQKDKDCAGLEQNSKIEFSFWKKIVELLLDPNPKNECSLYFYLNNDYLNMNSKRKNRIDEYRSD</sequence>
<keyword evidence="2" id="KW-1185">Reference proteome</keyword>
<dbReference type="GO" id="GO:0006511">
    <property type="term" value="P:ubiquitin-dependent protein catabolic process"/>
    <property type="evidence" value="ECO:0007669"/>
    <property type="project" value="InterPro"/>
</dbReference>
<keyword evidence="1" id="KW-0675">Receptor</keyword>
<dbReference type="Pfam" id="PF12463">
    <property type="entry name" value="DUF3689"/>
    <property type="match status" value="1"/>
</dbReference>
<organism evidence="1 2">
    <name type="scientific">Brachionus plicatilis</name>
    <name type="common">Marine rotifer</name>
    <name type="synonym">Brachionus muelleri</name>
    <dbReference type="NCBI Taxonomy" id="10195"/>
    <lineage>
        <taxon>Eukaryota</taxon>
        <taxon>Metazoa</taxon>
        <taxon>Spiralia</taxon>
        <taxon>Gnathifera</taxon>
        <taxon>Rotifera</taxon>
        <taxon>Eurotatoria</taxon>
        <taxon>Monogononta</taxon>
        <taxon>Pseudotrocha</taxon>
        <taxon>Ploima</taxon>
        <taxon>Brachionidae</taxon>
        <taxon>Brachionus</taxon>
    </lineage>
</organism>
<dbReference type="EMBL" id="REGN01005144">
    <property type="protein sequence ID" value="RNA14630.1"/>
    <property type="molecule type" value="Genomic_DNA"/>
</dbReference>